<protein>
    <recommendedName>
        <fullName evidence="4">Surface antigen</fullName>
    </recommendedName>
</protein>
<dbReference type="Proteomes" id="UP001168524">
    <property type="component" value="Unassembled WGS sequence"/>
</dbReference>
<feature type="region of interest" description="Disordered" evidence="1">
    <location>
        <begin position="1"/>
        <end position="21"/>
    </location>
</feature>
<evidence type="ECO:0000313" key="3">
    <source>
        <dbReference type="Proteomes" id="UP001168524"/>
    </source>
</evidence>
<proteinExistence type="predicted"/>
<evidence type="ECO:0008006" key="4">
    <source>
        <dbReference type="Google" id="ProtNLM"/>
    </source>
</evidence>
<name>A0ABT7WJU6_9GAMM</name>
<dbReference type="EMBL" id="JAUDZE010000001">
    <property type="protein sequence ID" value="MDN0012936.1"/>
    <property type="molecule type" value="Genomic_DNA"/>
</dbReference>
<accession>A0ABT7WJU6</accession>
<gene>
    <name evidence="2" type="ORF">QTA56_01640</name>
</gene>
<reference evidence="2" key="1">
    <citation type="submission" date="2023-06" db="EMBL/GenBank/DDBJ databases">
        <title>Two novel species of Acinetobacter isolated from motorbike repairing workshop in Vietnam.</title>
        <authorList>
            <person name="Le N.T.T."/>
        </authorList>
    </citation>
    <scope>NUCLEOTIDE SEQUENCE</scope>
    <source>
        <strain evidence="2">VNH17</strain>
    </source>
</reference>
<keyword evidence="3" id="KW-1185">Reference proteome</keyword>
<organism evidence="2 3">
    <name type="scientific">Acinetobacter thutiue</name>
    <dbReference type="NCBI Taxonomy" id="2998078"/>
    <lineage>
        <taxon>Bacteria</taxon>
        <taxon>Pseudomonadati</taxon>
        <taxon>Pseudomonadota</taxon>
        <taxon>Gammaproteobacteria</taxon>
        <taxon>Moraxellales</taxon>
        <taxon>Moraxellaceae</taxon>
        <taxon>Acinetobacter</taxon>
    </lineage>
</organism>
<evidence type="ECO:0000256" key="1">
    <source>
        <dbReference type="SAM" id="MobiDB-lite"/>
    </source>
</evidence>
<sequence length="106" mass="12506">MTDTNNANSGNQGSNVNVNPHDYWRESYLTRPYYQEAQLDTPDLDYDRDFSKAYELGSRARTEHDRNTQFEDVEGGLKESWEELKAESRLKWEQAKEAIKDAWDRL</sequence>
<dbReference type="RefSeq" id="WP_267979212.1">
    <property type="nucleotide sequence ID" value="NZ_JAPQKF010000001.1"/>
</dbReference>
<feature type="compositionally biased region" description="Low complexity" evidence="1">
    <location>
        <begin position="1"/>
        <end position="19"/>
    </location>
</feature>
<evidence type="ECO:0000313" key="2">
    <source>
        <dbReference type="EMBL" id="MDN0012936.1"/>
    </source>
</evidence>
<comment type="caution">
    <text evidence="2">The sequence shown here is derived from an EMBL/GenBank/DDBJ whole genome shotgun (WGS) entry which is preliminary data.</text>
</comment>